<dbReference type="NCBIfam" id="TIGR01540">
    <property type="entry name" value="portal_PBSX"/>
    <property type="match status" value="1"/>
</dbReference>
<evidence type="ECO:0000313" key="3">
    <source>
        <dbReference type="EMBL" id="RQK77909.1"/>
    </source>
</evidence>
<reference evidence="2 4" key="1">
    <citation type="submission" date="2015-07" db="EMBL/GenBank/DDBJ databases">
        <title>Comparative genome sequencing reveals within-host evolution of Neisseria meningitidis during.</title>
        <authorList>
            <person name="Klughammer J."/>
            <person name="Dittrich M."/>
            <person name="Mueller T."/>
            <person name="Blom J."/>
            <person name="Goesmann A."/>
            <person name="Vogel U."/>
            <person name="Frosch M."/>
            <person name="Bock C."/>
            <person name="Schoen C."/>
        </authorList>
    </citation>
    <scope>NUCLEOTIDE SEQUENCE [LARGE SCALE GENOMIC DNA]</scope>
    <source>
        <strain evidence="2 4">DE8555</strain>
    </source>
</reference>
<organism evidence="3 5">
    <name type="scientific">Neisseria meningitidis</name>
    <dbReference type="NCBI Taxonomy" id="487"/>
    <lineage>
        <taxon>Bacteria</taxon>
        <taxon>Pseudomonadati</taxon>
        <taxon>Pseudomonadota</taxon>
        <taxon>Betaproteobacteria</taxon>
        <taxon>Neisseriales</taxon>
        <taxon>Neisseriaceae</taxon>
        <taxon>Neisseria</taxon>
    </lineage>
</organism>
<evidence type="ECO:0000313" key="4">
    <source>
        <dbReference type="Proteomes" id="UP000092966"/>
    </source>
</evidence>
<dbReference type="EMBL" id="NWZY01000019">
    <property type="protein sequence ID" value="RQK77909.1"/>
    <property type="molecule type" value="Genomic_DNA"/>
</dbReference>
<name>A0A425B252_NEIME</name>
<accession>A0A425B252</accession>
<evidence type="ECO:0000313" key="2">
    <source>
        <dbReference type="EMBL" id="ANW91934.1"/>
    </source>
</evidence>
<dbReference type="RefSeq" id="WP_014575314.1">
    <property type="nucleotide sequence ID" value="NZ_CP012393.1"/>
</dbReference>
<dbReference type="Proteomes" id="UP000283666">
    <property type="component" value="Unassembled WGS sequence"/>
</dbReference>
<evidence type="ECO:0000313" key="5">
    <source>
        <dbReference type="Proteomes" id="UP000283666"/>
    </source>
</evidence>
<comment type="similarity">
    <text evidence="1">Belongs to the phage portal family. PBSX subfamily.</text>
</comment>
<reference evidence="3 5" key="2">
    <citation type="submission" date="2017-09" db="EMBL/GenBank/DDBJ databases">
        <title>Phenotypic and genotypic characterization of Colombian isolates of Neisseria meningitidis recovered from invasive disease.</title>
        <authorList>
            <person name="Duarte C."/>
            <person name="Gabastou J.M."/>
            <person name="Moreno J."/>
        </authorList>
    </citation>
    <scope>NUCLEOTIDE SEQUENCE [LARGE SCALE GENOMIC DNA]</scope>
    <source>
        <strain evidence="3 5">INS-Nm1012</strain>
    </source>
</reference>
<dbReference type="Proteomes" id="UP000092966">
    <property type="component" value="Chromosome"/>
</dbReference>
<dbReference type="InterPro" id="IPR006944">
    <property type="entry name" value="Phage/GTA_portal"/>
</dbReference>
<dbReference type="EMBL" id="CP012393">
    <property type="protein sequence ID" value="ANW91934.1"/>
    <property type="molecule type" value="Genomic_DNA"/>
</dbReference>
<dbReference type="InterPro" id="IPR006430">
    <property type="entry name" value="Phage_portal_PBSX"/>
</dbReference>
<sequence>MKANRQNHSGAADLEVFGWGEDEPLSWLGTAWECADNGRYYEPPVNQEDLIGLLRVGIHHASALHCKLNVLSSTFEPTALLSRAEFKKLAFNYLVTGNGYLAAERNRLGGITAFKNRLAAYMRRASPGAGKDGYFYLRSRVFETADFIPAADVVHLMQPDLVQEVYGIPDYLAGLGSAQLNRSATTFRRRYYDNGSHAGFIIYATDNNINQSDWDNLKSQFKKAQREGNFKNVFLRSPNGDKDGIKLIPISEVAAKDEFLNIKNVTAQDMLTVHRVPPALMGVVPTAAGGLGDARTAAEVFAANEIGPIQAAFLEANDAAGAEVFRFKPYALAAV</sequence>
<evidence type="ECO:0000256" key="1">
    <source>
        <dbReference type="ARBA" id="ARBA00006799"/>
    </source>
</evidence>
<protein>
    <submittedName>
        <fullName evidence="3">Phage portal protein</fullName>
    </submittedName>
</protein>
<proteinExistence type="inferred from homology"/>
<gene>
    <name evidence="3" type="ORF">COH52_07565</name>
    <name evidence="2" type="ORF">DE8555_1390</name>
</gene>
<dbReference type="AlphaFoldDB" id="A0A425B252"/>
<dbReference type="Pfam" id="PF04860">
    <property type="entry name" value="Phage_portal"/>
    <property type="match status" value="1"/>
</dbReference>